<evidence type="ECO:0000313" key="2">
    <source>
        <dbReference type="EMBL" id="WMV49421.1"/>
    </source>
</evidence>
<dbReference type="EMBL" id="CP133621">
    <property type="protein sequence ID" value="WMV49421.1"/>
    <property type="molecule type" value="Genomic_DNA"/>
</dbReference>
<sequence length="117" mass="13612">MQLGISEKDEVLANIEVRPTFIEEIKDKQFEYESLNELRKKTVSGKAQDTTLDACGVLSFMGIIYVPQVDDLIKKILTESHGLRYSIHPNVTKMYRDLKRLYWWLGMKKDIAEFVAK</sequence>
<keyword evidence="3" id="KW-1185">Reference proteome</keyword>
<organism evidence="2 3">
    <name type="scientific">Solanum verrucosum</name>
    <dbReference type="NCBI Taxonomy" id="315347"/>
    <lineage>
        <taxon>Eukaryota</taxon>
        <taxon>Viridiplantae</taxon>
        <taxon>Streptophyta</taxon>
        <taxon>Embryophyta</taxon>
        <taxon>Tracheophyta</taxon>
        <taxon>Spermatophyta</taxon>
        <taxon>Magnoliopsida</taxon>
        <taxon>eudicotyledons</taxon>
        <taxon>Gunneridae</taxon>
        <taxon>Pentapetalae</taxon>
        <taxon>asterids</taxon>
        <taxon>lamiids</taxon>
        <taxon>Solanales</taxon>
        <taxon>Solanaceae</taxon>
        <taxon>Solanoideae</taxon>
        <taxon>Solaneae</taxon>
        <taxon>Solanum</taxon>
    </lineage>
</organism>
<reference evidence="2" key="1">
    <citation type="submission" date="2023-08" db="EMBL/GenBank/DDBJ databases">
        <title>A de novo genome assembly of Solanum verrucosum Schlechtendal, a Mexican diploid species geographically isolated from the other diploid A-genome species in potato relatives.</title>
        <authorList>
            <person name="Hosaka K."/>
        </authorList>
    </citation>
    <scope>NUCLEOTIDE SEQUENCE</scope>
    <source>
        <tissue evidence="2">Young leaves</tissue>
    </source>
</reference>
<proteinExistence type="predicted"/>
<dbReference type="InterPro" id="IPR041588">
    <property type="entry name" value="Integrase_H2C2"/>
</dbReference>
<feature type="domain" description="Integrase zinc-binding" evidence="1">
    <location>
        <begin position="71"/>
        <end position="116"/>
    </location>
</feature>
<dbReference type="Gene3D" id="1.10.340.70">
    <property type="match status" value="1"/>
</dbReference>
<dbReference type="Pfam" id="PF17921">
    <property type="entry name" value="Integrase_H2C2"/>
    <property type="match status" value="1"/>
</dbReference>
<dbReference type="Proteomes" id="UP001234989">
    <property type="component" value="Chromosome 10"/>
</dbReference>
<evidence type="ECO:0000313" key="3">
    <source>
        <dbReference type="Proteomes" id="UP001234989"/>
    </source>
</evidence>
<gene>
    <name evidence="2" type="ORF">MTR67_042806</name>
</gene>
<name>A0AAF0UQR5_SOLVR</name>
<accession>A0AAF0UQR5</accession>
<dbReference type="AlphaFoldDB" id="A0AAF0UQR5"/>
<protein>
    <recommendedName>
        <fullName evidence="1">Integrase zinc-binding domain-containing protein</fullName>
    </recommendedName>
</protein>
<evidence type="ECO:0000259" key="1">
    <source>
        <dbReference type="Pfam" id="PF17921"/>
    </source>
</evidence>